<evidence type="ECO:0000313" key="2">
    <source>
        <dbReference type="Proteomes" id="UP000789739"/>
    </source>
</evidence>
<keyword evidence="2" id="KW-1185">Reference proteome</keyword>
<dbReference type="EMBL" id="CAJVPI010002283">
    <property type="protein sequence ID" value="CAG8640152.1"/>
    <property type="molecule type" value="Genomic_DNA"/>
</dbReference>
<protein>
    <submittedName>
        <fullName evidence="1">7909_t:CDS:1</fullName>
    </submittedName>
</protein>
<proteinExistence type="predicted"/>
<feature type="non-terminal residue" evidence="1">
    <location>
        <position position="1"/>
    </location>
</feature>
<dbReference type="Proteomes" id="UP000789739">
    <property type="component" value="Unassembled WGS sequence"/>
</dbReference>
<evidence type="ECO:0000313" key="1">
    <source>
        <dbReference type="EMBL" id="CAG8640152.1"/>
    </source>
</evidence>
<comment type="caution">
    <text evidence="1">The sequence shown here is derived from an EMBL/GenBank/DDBJ whole genome shotgun (WGS) entry which is preliminary data.</text>
</comment>
<gene>
    <name evidence="1" type="ORF">PBRASI_LOCUS9728</name>
</gene>
<accession>A0A9N9DLI6</accession>
<organism evidence="1 2">
    <name type="scientific">Paraglomus brasilianum</name>
    <dbReference type="NCBI Taxonomy" id="144538"/>
    <lineage>
        <taxon>Eukaryota</taxon>
        <taxon>Fungi</taxon>
        <taxon>Fungi incertae sedis</taxon>
        <taxon>Mucoromycota</taxon>
        <taxon>Glomeromycotina</taxon>
        <taxon>Glomeromycetes</taxon>
        <taxon>Paraglomerales</taxon>
        <taxon>Paraglomeraceae</taxon>
        <taxon>Paraglomus</taxon>
    </lineage>
</organism>
<name>A0A9N9DLI6_9GLOM</name>
<sequence length="42" mass="4710">VAVIPKRLALGRAVKTHFANPYLSSNCFSLIENRGFSPLHER</sequence>
<reference evidence="1" key="1">
    <citation type="submission" date="2021-06" db="EMBL/GenBank/DDBJ databases">
        <authorList>
            <person name="Kallberg Y."/>
            <person name="Tangrot J."/>
            <person name="Rosling A."/>
        </authorList>
    </citation>
    <scope>NUCLEOTIDE SEQUENCE</scope>
    <source>
        <strain evidence="1">BR232B</strain>
    </source>
</reference>
<dbReference type="AlphaFoldDB" id="A0A9N9DLI6"/>